<dbReference type="InterPro" id="IPR053142">
    <property type="entry name" value="PchR_regulatory_protein"/>
</dbReference>
<evidence type="ECO:0000259" key="4">
    <source>
        <dbReference type="PROSITE" id="PS01124"/>
    </source>
</evidence>
<evidence type="ECO:0000313" key="5">
    <source>
        <dbReference type="EMBL" id="QCI58006.1"/>
    </source>
</evidence>
<dbReference type="GO" id="GO:0043565">
    <property type="term" value="F:sequence-specific DNA binding"/>
    <property type="evidence" value="ECO:0007669"/>
    <property type="project" value="InterPro"/>
</dbReference>
<protein>
    <submittedName>
        <fullName evidence="5">AraC family transcriptional regulator</fullName>
    </submittedName>
</protein>
<dbReference type="PRINTS" id="PR00032">
    <property type="entry name" value="HTHARAC"/>
</dbReference>
<sequence length="327" mass="36633">MKQADCLRMALAELPQGTMEIVGRPAAEPGVLFTGTFQGETDGRGRMEVYPVFPGVEASFNTVLGTYAAFRHEAARSTLEINHCRLGRVGWDLRDGMSVYLGEGDLSLHSADCCADSVMHFPAEMYAGLMICVDLTHLAESPPPILAEADFQAERLAEKFCGGGTFALPAGPELEEIFRPLYRQPEMRRLPYLRLKLQELLLYLEGLESGGRELTRYGSQQTARIQEIHALLTEHLDRRYTIEELSHRYLLNTSTLKEVFKAVYGLPIATYMKEYRVRRAMELLRESGGSIAAIAAAVGYESQGKFTRAFKDVTGQLPTEYRREHRG</sequence>
<dbReference type="PANTHER" id="PTHR47893">
    <property type="entry name" value="REGULATORY PROTEIN PCHR"/>
    <property type="match status" value="1"/>
</dbReference>
<evidence type="ECO:0000256" key="3">
    <source>
        <dbReference type="ARBA" id="ARBA00023163"/>
    </source>
</evidence>
<evidence type="ECO:0000256" key="1">
    <source>
        <dbReference type="ARBA" id="ARBA00023015"/>
    </source>
</evidence>
<dbReference type="PANTHER" id="PTHR47893:SF1">
    <property type="entry name" value="REGULATORY PROTEIN PCHR"/>
    <property type="match status" value="1"/>
</dbReference>
<dbReference type="Pfam" id="PF12833">
    <property type="entry name" value="HTH_18"/>
    <property type="match status" value="1"/>
</dbReference>
<dbReference type="PROSITE" id="PS00041">
    <property type="entry name" value="HTH_ARAC_FAMILY_1"/>
    <property type="match status" value="1"/>
</dbReference>
<proteinExistence type="predicted"/>
<evidence type="ECO:0000256" key="2">
    <source>
        <dbReference type="ARBA" id="ARBA00023125"/>
    </source>
</evidence>
<dbReference type="GeneID" id="89522856"/>
<keyword evidence="3" id="KW-0804">Transcription</keyword>
<dbReference type="GO" id="GO:0003700">
    <property type="term" value="F:DNA-binding transcription factor activity"/>
    <property type="evidence" value="ECO:0007669"/>
    <property type="project" value="InterPro"/>
</dbReference>
<dbReference type="Gene3D" id="1.10.10.60">
    <property type="entry name" value="Homeodomain-like"/>
    <property type="match status" value="1"/>
</dbReference>
<feature type="domain" description="HTH araC/xylS-type" evidence="4">
    <location>
        <begin position="226"/>
        <end position="324"/>
    </location>
</feature>
<dbReference type="RefSeq" id="WP_119311086.1">
    <property type="nucleotide sequence ID" value="NZ_CP034413.3"/>
</dbReference>
<keyword evidence="2" id="KW-0238">DNA-binding</keyword>
<dbReference type="InterPro" id="IPR018062">
    <property type="entry name" value="HTH_AraC-typ_CS"/>
</dbReference>
<name>A0A4D7AQE9_9FIRM</name>
<dbReference type="AlphaFoldDB" id="A0A4D7AQE9"/>
<dbReference type="KEGG" id="obj:EIO64_01200"/>
<keyword evidence="1" id="KW-0805">Transcription regulation</keyword>
<dbReference type="EMBL" id="CP034413">
    <property type="protein sequence ID" value="QCI58006.1"/>
    <property type="molecule type" value="Genomic_DNA"/>
</dbReference>
<dbReference type="SMART" id="SM00342">
    <property type="entry name" value="HTH_ARAC"/>
    <property type="match status" value="1"/>
</dbReference>
<gene>
    <name evidence="5" type="ORF">EIO64_01200</name>
</gene>
<dbReference type="InterPro" id="IPR009057">
    <property type="entry name" value="Homeodomain-like_sf"/>
</dbReference>
<reference evidence="6" key="1">
    <citation type="submission" date="2018-12" db="EMBL/GenBank/DDBJ databases">
        <title>Dusodibacter welbiota gen. nov., sp. nov., isolated from human faeces and emended description of the Oscillibacter genus.</title>
        <authorList>
            <person name="Le Roy T."/>
            <person name="Van der Smissen P."/>
            <person name="Delzenne N."/>
            <person name="Muccioli G."/>
            <person name="Collet J.F."/>
            <person name="Cani P.D."/>
        </authorList>
    </citation>
    <scope>NUCLEOTIDE SEQUENCE [LARGE SCALE GENOMIC DNA]</scope>
    <source>
        <strain evidence="6">J115</strain>
    </source>
</reference>
<evidence type="ECO:0000313" key="6">
    <source>
        <dbReference type="Proteomes" id="UP000298642"/>
    </source>
</evidence>
<dbReference type="SUPFAM" id="SSF46689">
    <property type="entry name" value="Homeodomain-like"/>
    <property type="match status" value="2"/>
</dbReference>
<dbReference type="Proteomes" id="UP000298642">
    <property type="component" value="Chromosome"/>
</dbReference>
<accession>A0A4D7AQE9</accession>
<dbReference type="PROSITE" id="PS01124">
    <property type="entry name" value="HTH_ARAC_FAMILY_2"/>
    <property type="match status" value="1"/>
</dbReference>
<dbReference type="InterPro" id="IPR020449">
    <property type="entry name" value="Tscrpt_reg_AraC-type_HTH"/>
</dbReference>
<organism evidence="5 6">
    <name type="scientific">Dysosmobacter welbionis</name>
    <dbReference type="NCBI Taxonomy" id="2093857"/>
    <lineage>
        <taxon>Bacteria</taxon>
        <taxon>Bacillati</taxon>
        <taxon>Bacillota</taxon>
        <taxon>Clostridia</taxon>
        <taxon>Eubacteriales</taxon>
        <taxon>Oscillospiraceae</taxon>
        <taxon>Dysosmobacter</taxon>
    </lineage>
</organism>
<keyword evidence="6" id="KW-1185">Reference proteome</keyword>
<dbReference type="InterPro" id="IPR018060">
    <property type="entry name" value="HTH_AraC"/>
</dbReference>